<evidence type="ECO:0000256" key="1">
    <source>
        <dbReference type="SAM" id="SignalP"/>
    </source>
</evidence>
<dbReference type="GO" id="GO:0005886">
    <property type="term" value="C:plasma membrane"/>
    <property type="evidence" value="ECO:0007669"/>
    <property type="project" value="TreeGrafter"/>
</dbReference>
<evidence type="ECO:0000313" key="2">
    <source>
        <dbReference type="EMBL" id="CAD7435042.1"/>
    </source>
</evidence>
<dbReference type="GO" id="GO:0097038">
    <property type="term" value="C:perinuclear endoplasmic reticulum"/>
    <property type="evidence" value="ECO:0007669"/>
    <property type="project" value="TreeGrafter"/>
</dbReference>
<dbReference type="EMBL" id="OB798823">
    <property type="protein sequence ID" value="CAD7435042.1"/>
    <property type="molecule type" value="Genomic_DNA"/>
</dbReference>
<keyword evidence="1" id="KW-0732">Signal</keyword>
<sequence>MKQTINLSVAFWSLALCMFVSIQYNIEITEKRQLAGDNICSVGKASDDGCSVPDPSDGDIPTCDSTYSIDIPNSTTLWEADPRPENSAEYYQFTQFAMSLNEMEEGMKTKLCPTDCRLRPDIRKLEEGDIDGAAAEKTRLEEKQRDARKARKGKKSLEWTPRWFTLGINPHTKQEDWLYNGGYWDRNFTHIPDIF</sequence>
<dbReference type="GO" id="GO:0032934">
    <property type="term" value="F:sterol binding"/>
    <property type="evidence" value="ECO:0007669"/>
    <property type="project" value="TreeGrafter"/>
</dbReference>
<dbReference type="Gene3D" id="3.30.70.3490">
    <property type="match status" value="1"/>
</dbReference>
<proteinExistence type="predicted"/>
<reference evidence="2" key="1">
    <citation type="submission" date="2020-11" db="EMBL/GenBank/DDBJ databases">
        <authorList>
            <person name="Tran Van P."/>
        </authorList>
    </citation>
    <scope>NUCLEOTIDE SEQUENCE</scope>
</reference>
<accession>A0A7R9EJA1</accession>
<dbReference type="Pfam" id="PF01237">
    <property type="entry name" value="Oxysterol_BP"/>
    <property type="match status" value="1"/>
</dbReference>
<dbReference type="FunFam" id="3.30.70.3490:FF:000015">
    <property type="entry name" value="Oxysterol-binding protein"/>
    <property type="match status" value="1"/>
</dbReference>
<dbReference type="SUPFAM" id="SSF144000">
    <property type="entry name" value="Oxysterol-binding protein-like"/>
    <property type="match status" value="1"/>
</dbReference>
<organism evidence="2">
    <name type="scientific">Timema monikensis</name>
    <dbReference type="NCBI Taxonomy" id="170555"/>
    <lineage>
        <taxon>Eukaryota</taxon>
        <taxon>Metazoa</taxon>
        <taxon>Ecdysozoa</taxon>
        <taxon>Arthropoda</taxon>
        <taxon>Hexapoda</taxon>
        <taxon>Insecta</taxon>
        <taxon>Pterygota</taxon>
        <taxon>Neoptera</taxon>
        <taxon>Polyneoptera</taxon>
        <taxon>Phasmatodea</taxon>
        <taxon>Timematodea</taxon>
        <taxon>Timematoidea</taxon>
        <taxon>Timematidae</taxon>
        <taxon>Timema</taxon>
    </lineage>
</organism>
<gene>
    <name evidence="2" type="ORF">TMSB3V08_LOCUS11691</name>
</gene>
<dbReference type="PANTHER" id="PTHR10972:SF209">
    <property type="entry name" value="OXYSTEROL-BINDING PROTEIN"/>
    <property type="match status" value="1"/>
</dbReference>
<feature type="signal peptide" evidence="1">
    <location>
        <begin position="1"/>
        <end position="22"/>
    </location>
</feature>
<dbReference type="InterPro" id="IPR037239">
    <property type="entry name" value="OSBP_sf"/>
</dbReference>
<name>A0A7R9EJA1_9NEOP</name>
<dbReference type="InterPro" id="IPR000648">
    <property type="entry name" value="Oxysterol-bd"/>
</dbReference>
<protein>
    <submittedName>
        <fullName evidence="2">Uncharacterized protein</fullName>
    </submittedName>
</protein>
<dbReference type="GO" id="GO:0005829">
    <property type="term" value="C:cytosol"/>
    <property type="evidence" value="ECO:0007669"/>
    <property type="project" value="TreeGrafter"/>
</dbReference>
<feature type="chain" id="PRO_5031057840" evidence="1">
    <location>
        <begin position="23"/>
        <end position="195"/>
    </location>
</feature>
<dbReference type="PANTHER" id="PTHR10972">
    <property type="entry name" value="OXYSTEROL-BINDING PROTEIN-RELATED"/>
    <property type="match status" value="1"/>
</dbReference>
<dbReference type="AlphaFoldDB" id="A0A7R9EJA1"/>